<feature type="region of interest" description="Disordered" evidence="6">
    <location>
        <begin position="67"/>
        <end position="94"/>
    </location>
</feature>
<name>A0A2J6S3N6_HYAVF</name>
<evidence type="ECO:0000256" key="7">
    <source>
        <dbReference type="SAM" id="Phobius"/>
    </source>
</evidence>
<dbReference type="AlphaFoldDB" id="A0A2J6S3N6"/>
<keyword evidence="3 7" id="KW-0812">Transmembrane</keyword>
<comment type="subcellular location">
    <subcellularLocation>
        <location evidence="1">Membrane</location>
        <topology evidence="1">Multi-pass membrane protein</topology>
    </subcellularLocation>
</comment>
<dbReference type="SUPFAM" id="SSF53474">
    <property type="entry name" value="alpha/beta-Hydrolases"/>
    <property type="match status" value="1"/>
</dbReference>
<protein>
    <submittedName>
        <fullName evidence="8">DUF726-domain-containing protein</fullName>
    </submittedName>
</protein>
<evidence type="ECO:0000313" key="9">
    <source>
        <dbReference type="Proteomes" id="UP000235786"/>
    </source>
</evidence>
<dbReference type="PANTHER" id="PTHR17920">
    <property type="entry name" value="TRANSMEMBRANE AND COILED-COIL DOMAIN-CONTAINING PROTEIN 4 TMCO4"/>
    <property type="match status" value="1"/>
</dbReference>
<dbReference type="Proteomes" id="UP000235786">
    <property type="component" value="Unassembled WGS sequence"/>
</dbReference>
<feature type="transmembrane region" description="Helical" evidence="7">
    <location>
        <begin position="270"/>
        <end position="293"/>
    </location>
</feature>
<proteinExistence type="inferred from homology"/>
<dbReference type="EMBL" id="KZ613940">
    <property type="protein sequence ID" value="PMD45383.1"/>
    <property type="molecule type" value="Genomic_DNA"/>
</dbReference>
<dbReference type="OrthoDB" id="277931at2759"/>
<feature type="compositionally biased region" description="Basic and acidic residues" evidence="6">
    <location>
        <begin position="623"/>
        <end position="640"/>
    </location>
</feature>
<dbReference type="InterPro" id="IPR029058">
    <property type="entry name" value="AB_hydrolase_fold"/>
</dbReference>
<evidence type="ECO:0000256" key="1">
    <source>
        <dbReference type="ARBA" id="ARBA00004141"/>
    </source>
</evidence>
<dbReference type="Pfam" id="PF05277">
    <property type="entry name" value="DUF726"/>
    <property type="match status" value="1"/>
</dbReference>
<gene>
    <name evidence="8" type="ORF">L207DRAFT_541576</name>
</gene>
<accession>A0A2J6S3N6</accession>
<evidence type="ECO:0000256" key="3">
    <source>
        <dbReference type="ARBA" id="ARBA00022692"/>
    </source>
</evidence>
<organism evidence="8 9">
    <name type="scientific">Hyaloscypha variabilis (strain UAMH 11265 / GT02V1 / F)</name>
    <name type="common">Meliniomyces variabilis</name>
    <dbReference type="NCBI Taxonomy" id="1149755"/>
    <lineage>
        <taxon>Eukaryota</taxon>
        <taxon>Fungi</taxon>
        <taxon>Dikarya</taxon>
        <taxon>Ascomycota</taxon>
        <taxon>Pezizomycotina</taxon>
        <taxon>Leotiomycetes</taxon>
        <taxon>Helotiales</taxon>
        <taxon>Hyaloscyphaceae</taxon>
        <taxon>Hyaloscypha</taxon>
        <taxon>Hyaloscypha variabilis</taxon>
    </lineage>
</organism>
<evidence type="ECO:0000256" key="6">
    <source>
        <dbReference type="SAM" id="MobiDB-lite"/>
    </source>
</evidence>
<sequence>MAASDGKAESSQGPEADLSAILSTEEQVELTLLIANITELMRKHITDTFDASITSAKKPQQALHITDKNPNVEESKAHKETEEEEKARKMREKREKELSAPKMLELKNAYLEFFDKWRESVISRVGTVVNSPKEVVEEQKEKATVAVTPDSSAPADPKVVRSNTNIEEADAALIELYPPTSTALYALPKDSRILLLHAMLLLLLSLEHYVAHSRVLLLHISSSLHLPLHILAEDEVKVAQGLLEAAKHMSGTEETQKRTEENKVARRWKVGLAGVAGAAIIGVTGGLAAPLVAGAIGTIMGGLGLGATTAAGLLGALAESGVIVGSLFGAYGGRMTGKMMDAYAKEVEDFAFLPLKGSRHHEQKPEDRRLRITIGVSGWLTQKEDIITPWRALGHQSEVFALRWELEALTKLGSSMESVVKSAAWTVAKKEIIARTIFASLMDALVSKVVDNPFSVAKNRADKAGLILADALINKAQGERPVTLIGYSLGARLIYSCLMNLAERRAFGLVESAVLIGTPAPSDAADWRAMRSVVAGRLVNVYSENDYILAFLYRTSAIQYGVAGLQEAQDVKGIENVNVSEMVSGHLRYQYLVGSILEKIGFENIDVEEVAREEETLALLEEEERKAEERTTGEKVDPEVEAAEMEKAVKKKTEQTLMERAAEKLHLGK</sequence>
<dbReference type="PANTHER" id="PTHR17920:SF22">
    <property type="entry name" value="DUF726 DOMAIN PROTEIN (AFU_ORTHOLOGUE AFUA_2G12860)"/>
    <property type="match status" value="1"/>
</dbReference>
<dbReference type="Gene3D" id="3.40.50.1820">
    <property type="entry name" value="alpha/beta hydrolase"/>
    <property type="match status" value="1"/>
</dbReference>
<evidence type="ECO:0000256" key="5">
    <source>
        <dbReference type="ARBA" id="ARBA00023136"/>
    </source>
</evidence>
<keyword evidence="5 7" id="KW-0472">Membrane</keyword>
<feature type="region of interest" description="Disordered" evidence="6">
    <location>
        <begin position="621"/>
        <end position="640"/>
    </location>
</feature>
<evidence type="ECO:0000313" key="8">
    <source>
        <dbReference type="EMBL" id="PMD45383.1"/>
    </source>
</evidence>
<keyword evidence="9" id="KW-1185">Reference proteome</keyword>
<reference evidence="8 9" key="1">
    <citation type="submission" date="2016-04" db="EMBL/GenBank/DDBJ databases">
        <title>A degradative enzymes factory behind the ericoid mycorrhizal symbiosis.</title>
        <authorList>
            <consortium name="DOE Joint Genome Institute"/>
            <person name="Martino E."/>
            <person name="Morin E."/>
            <person name="Grelet G."/>
            <person name="Kuo A."/>
            <person name="Kohler A."/>
            <person name="Daghino S."/>
            <person name="Barry K."/>
            <person name="Choi C."/>
            <person name="Cichocki N."/>
            <person name="Clum A."/>
            <person name="Copeland A."/>
            <person name="Hainaut M."/>
            <person name="Haridas S."/>
            <person name="Labutti K."/>
            <person name="Lindquist E."/>
            <person name="Lipzen A."/>
            <person name="Khouja H.-R."/>
            <person name="Murat C."/>
            <person name="Ohm R."/>
            <person name="Olson A."/>
            <person name="Spatafora J."/>
            <person name="Veneault-Fourrey C."/>
            <person name="Henrissat B."/>
            <person name="Grigoriev I."/>
            <person name="Martin F."/>
            <person name="Perotto S."/>
        </authorList>
    </citation>
    <scope>NUCLEOTIDE SEQUENCE [LARGE SCALE GENOMIC DNA]</scope>
    <source>
        <strain evidence="8 9">F</strain>
    </source>
</reference>
<evidence type="ECO:0000256" key="4">
    <source>
        <dbReference type="ARBA" id="ARBA00022989"/>
    </source>
</evidence>
<dbReference type="GO" id="GO:0016020">
    <property type="term" value="C:membrane"/>
    <property type="evidence" value="ECO:0007669"/>
    <property type="project" value="UniProtKB-SubCell"/>
</dbReference>
<comment type="similarity">
    <text evidence="2">Belongs to the TMCO4 family.</text>
</comment>
<keyword evidence="4 7" id="KW-1133">Transmembrane helix</keyword>
<feature type="transmembrane region" description="Helical" evidence="7">
    <location>
        <begin position="305"/>
        <end position="331"/>
    </location>
</feature>
<evidence type="ECO:0000256" key="2">
    <source>
        <dbReference type="ARBA" id="ARBA00009824"/>
    </source>
</evidence>
<dbReference type="InterPro" id="IPR007941">
    <property type="entry name" value="DUF726"/>
</dbReference>